<reference evidence="1 2" key="1">
    <citation type="submission" date="2024-08" db="EMBL/GenBank/DDBJ databases">
        <title>Gnathostoma spinigerum genome.</title>
        <authorList>
            <person name="Gonzalez-Bertolin B."/>
            <person name="Monzon S."/>
            <person name="Zaballos A."/>
            <person name="Jimenez P."/>
            <person name="Dekumyoy P."/>
            <person name="Varona S."/>
            <person name="Cuesta I."/>
            <person name="Sumanam S."/>
            <person name="Adisakwattana P."/>
            <person name="Gasser R.B."/>
            <person name="Hernandez-Gonzalez A."/>
            <person name="Young N.D."/>
            <person name="Perteguer M.J."/>
        </authorList>
    </citation>
    <scope>NUCLEOTIDE SEQUENCE [LARGE SCALE GENOMIC DNA]</scope>
    <source>
        <strain evidence="1">AL3</strain>
        <tissue evidence="1">Liver</tissue>
    </source>
</reference>
<name>A0ABD6EZ31_9BILA</name>
<sequence length="84" mass="10253">MMESQANMRERTVWRRRQFVLSAMIGWISWEETGRRGAQHRGIREVVDEHLSFFKVKFDEMRWYRWTSASDGDRRVMAWENGAR</sequence>
<proteinExistence type="predicted"/>
<keyword evidence="2" id="KW-1185">Reference proteome</keyword>
<dbReference type="EMBL" id="JBGFUD010008074">
    <property type="protein sequence ID" value="MFH4981877.1"/>
    <property type="molecule type" value="Genomic_DNA"/>
</dbReference>
<accession>A0ABD6EZ31</accession>
<gene>
    <name evidence="1" type="ORF">AB6A40_008586</name>
</gene>
<comment type="caution">
    <text evidence="1">The sequence shown here is derived from an EMBL/GenBank/DDBJ whole genome shotgun (WGS) entry which is preliminary data.</text>
</comment>
<evidence type="ECO:0000313" key="1">
    <source>
        <dbReference type="EMBL" id="MFH4981877.1"/>
    </source>
</evidence>
<protein>
    <submittedName>
        <fullName evidence="1">Uncharacterized protein</fullName>
    </submittedName>
</protein>
<organism evidence="1 2">
    <name type="scientific">Gnathostoma spinigerum</name>
    <dbReference type="NCBI Taxonomy" id="75299"/>
    <lineage>
        <taxon>Eukaryota</taxon>
        <taxon>Metazoa</taxon>
        <taxon>Ecdysozoa</taxon>
        <taxon>Nematoda</taxon>
        <taxon>Chromadorea</taxon>
        <taxon>Rhabditida</taxon>
        <taxon>Spirurina</taxon>
        <taxon>Gnathostomatomorpha</taxon>
        <taxon>Gnathostomatoidea</taxon>
        <taxon>Gnathostomatidae</taxon>
        <taxon>Gnathostoma</taxon>
    </lineage>
</organism>
<dbReference type="Proteomes" id="UP001608902">
    <property type="component" value="Unassembled WGS sequence"/>
</dbReference>
<evidence type="ECO:0000313" key="2">
    <source>
        <dbReference type="Proteomes" id="UP001608902"/>
    </source>
</evidence>
<dbReference type="AlphaFoldDB" id="A0ABD6EZ31"/>